<dbReference type="Gene3D" id="3.40.50.1950">
    <property type="entry name" value="Flavin prenyltransferase-like"/>
    <property type="match status" value="1"/>
</dbReference>
<feature type="domain" description="Flavoprotein" evidence="1">
    <location>
        <begin position="19"/>
        <end position="100"/>
    </location>
</feature>
<evidence type="ECO:0000259" key="1">
    <source>
        <dbReference type="Pfam" id="PF02441"/>
    </source>
</evidence>
<dbReference type="Pfam" id="PF02441">
    <property type="entry name" value="Flavoprotein"/>
    <property type="match status" value="1"/>
</dbReference>
<dbReference type="SUPFAM" id="SSF52507">
    <property type="entry name" value="Homo-oligomeric flavin-containing Cys decarboxylases, HFCD"/>
    <property type="match status" value="1"/>
</dbReference>
<sequence length="191" mass="20421">MTQPQTPDIPSAAANSVGHVALVVTAAPLARHTRDAYDLLREAGWTVTICPTADAHGWIVDPPLSQDFLSGRIRPDAVICCPATFNTLNKWAAGINDSPPLGVLNDAIGLGTPLLAVPMIGERLGRHPVWPATLTFLTAARVDLLDPVTGQPTRTPSCIVSGTGDDVADQFDHQVLLHWLTQATRQARRTD</sequence>
<gene>
    <name evidence="2" type="ORF">GCM10022236_12940</name>
</gene>
<dbReference type="Proteomes" id="UP001501490">
    <property type="component" value="Unassembled WGS sequence"/>
</dbReference>
<evidence type="ECO:0000313" key="3">
    <source>
        <dbReference type="Proteomes" id="UP001501490"/>
    </source>
</evidence>
<organism evidence="2 3">
    <name type="scientific">Microlunatus ginsengisoli</name>
    <dbReference type="NCBI Taxonomy" id="363863"/>
    <lineage>
        <taxon>Bacteria</taxon>
        <taxon>Bacillati</taxon>
        <taxon>Actinomycetota</taxon>
        <taxon>Actinomycetes</taxon>
        <taxon>Propionibacteriales</taxon>
        <taxon>Propionibacteriaceae</taxon>
        <taxon>Microlunatus</taxon>
    </lineage>
</organism>
<dbReference type="RefSeq" id="WP_344802573.1">
    <property type="nucleotide sequence ID" value="NZ_BAABAB010000009.1"/>
</dbReference>
<keyword evidence="3" id="KW-1185">Reference proteome</keyword>
<evidence type="ECO:0000313" key="2">
    <source>
        <dbReference type="EMBL" id="GAA3612599.1"/>
    </source>
</evidence>
<reference evidence="3" key="1">
    <citation type="journal article" date="2019" name="Int. J. Syst. Evol. Microbiol.">
        <title>The Global Catalogue of Microorganisms (GCM) 10K type strain sequencing project: providing services to taxonomists for standard genome sequencing and annotation.</title>
        <authorList>
            <consortium name="The Broad Institute Genomics Platform"/>
            <consortium name="The Broad Institute Genome Sequencing Center for Infectious Disease"/>
            <person name="Wu L."/>
            <person name="Ma J."/>
        </authorList>
    </citation>
    <scope>NUCLEOTIDE SEQUENCE [LARGE SCALE GENOMIC DNA]</scope>
    <source>
        <strain evidence="3">JCM 16929</strain>
    </source>
</reference>
<dbReference type="InterPro" id="IPR003382">
    <property type="entry name" value="Flavoprotein"/>
</dbReference>
<comment type="caution">
    <text evidence="2">The sequence shown here is derived from an EMBL/GenBank/DDBJ whole genome shotgun (WGS) entry which is preliminary data.</text>
</comment>
<accession>A0ABP6ZLF7</accession>
<protein>
    <recommendedName>
        <fullName evidence="1">Flavoprotein domain-containing protein</fullName>
    </recommendedName>
</protein>
<name>A0ABP6ZLF7_9ACTN</name>
<proteinExistence type="predicted"/>
<dbReference type="InterPro" id="IPR036551">
    <property type="entry name" value="Flavin_trans-like"/>
</dbReference>
<dbReference type="EMBL" id="BAABAB010000009">
    <property type="protein sequence ID" value="GAA3612599.1"/>
    <property type="molecule type" value="Genomic_DNA"/>
</dbReference>